<dbReference type="EC" id="3.2.1.4" evidence="9"/>
<dbReference type="PROSITE" id="PS00698">
    <property type="entry name" value="GH9_3"/>
    <property type="match status" value="1"/>
</dbReference>
<dbReference type="Gene3D" id="1.50.10.10">
    <property type="match status" value="1"/>
</dbReference>
<feature type="active site" evidence="8">
    <location>
        <position position="100"/>
    </location>
</feature>
<organism evidence="11 12">
    <name type="scientific">Morus notabilis</name>
    <dbReference type="NCBI Taxonomy" id="981085"/>
    <lineage>
        <taxon>Eukaryota</taxon>
        <taxon>Viridiplantae</taxon>
        <taxon>Streptophyta</taxon>
        <taxon>Embryophyta</taxon>
        <taxon>Tracheophyta</taxon>
        <taxon>Spermatophyta</taxon>
        <taxon>Magnoliopsida</taxon>
        <taxon>eudicotyledons</taxon>
        <taxon>Gunneridae</taxon>
        <taxon>Pentapetalae</taxon>
        <taxon>rosids</taxon>
        <taxon>fabids</taxon>
        <taxon>Rosales</taxon>
        <taxon>Moraceae</taxon>
        <taxon>Moreae</taxon>
        <taxon>Morus</taxon>
    </lineage>
</organism>
<dbReference type="Pfam" id="PF00759">
    <property type="entry name" value="Glyco_hydro_9"/>
    <property type="match status" value="1"/>
</dbReference>
<evidence type="ECO:0000256" key="6">
    <source>
        <dbReference type="ARBA" id="ARBA00023295"/>
    </source>
</evidence>
<dbReference type="SUPFAM" id="SSF48208">
    <property type="entry name" value="Six-hairpin glycosidases"/>
    <property type="match status" value="1"/>
</dbReference>
<dbReference type="PANTHER" id="PTHR22298">
    <property type="entry name" value="ENDO-1,4-BETA-GLUCANASE"/>
    <property type="match status" value="1"/>
</dbReference>
<evidence type="ECO:0000256" key="2">
    <source>
        <dbReference type="ARBA" id="ARBA00007072"/>
    </source>
</evidence>
<keyword evidence="4 9" id="KW-0136">Cellulose degradation</keyword>
<evidence type="ECO:0000256" key="5">
    <source>
        <dbReference type="ARBA" id="ARBA00023277"/>
    </source>
</evidence>
<comment type="catalytic activity">
    <reaction evidence="1 9">
        <text>Endohydrolysis of (1-&gt;4)-beta-D-glucosidic linkages in cellulose, lichenin and cereal beta-D-glucans.</text>
        <dbReference type="EC" id="3.2.1.4"/>
    </reaction>
</comment>
<evidence type="ECO:0000256" key="9">
    <source>
        <dbReference type="RuleBase" id="RU361166"/>
    </source>
</evidence>
<accession>W9QNQ4</accession>
<feature type="active site" evidence="8">
    <location>
        <position position="109"/>
    </location>
</feature>
<dbReference type="InterPro" id="IPR001701">
    <property type="entry name" value="Glyco_hydro_9"/>
</dbReference>
<dbReference type="AlphaFoldDB" id="W9QNQ4"/>
<dbReference type="InterPro" id="IPR012341">
    <property type="entry name" value="6hp_glycosidase-like_sf"/>
</dbReference>
<dbReference type="InterPro" id="IPR008928">
    <property type="entry name" value="6-hairpin_glycosidase_sf"/>
</dbReference>
<dbReference type="EMBL" id="KE343600">
    <property type="protein sequence ID" value="EXB36894.1"/>
    <property type="molecule type" value="Genomic_DNA"/>
</dbReference>
<dbReference type="GO" id="GO:0030245">
    <property type="term" value="P:cellulose catabolic process"/>
    <property type="evidence" value="ECO:0007669"/>
    <property type="project" value="UniProtKB-KW"/>
</dbReference>
<keyword evidence="5 8" id="KW-0119">Carbohydrate metabolism</keyword>
<dbReference type="STRING" id="981085.W9QNQ4"/>
<comment type="similarity">
    <text evidence="2 8 9">Belongs to the glycosyl hydrolase 9 (cellulase E) family.</text>
</comment>
<name>W9QNQ4_9ROSA</name>
<dbReference type="eggNOG" id="ENOG502QUUK">
    <property type="taxonomic scope" value="Eukaryota"/>
</dbReference>
<evidence type="ECO:0000313" key="12">
    <source>
        <dbReference type="Proteomes" id="UP000030645"/>
    </source>
</evidence>
<sequence>MDMSHADCRVGAKLESDELALGFLRIDYILGNNPRKMSYLVGFGSHYPKHVRHRGAFIPNNEIKYNCKGGWKWRDTKKPNPNVIVGAMVAGPDKDDGFHDVRTNYNYAEPTLAGNAGLIAALVALSGEKNVGDKSAIFSAVSSMFPEFTTTTSVALESMRCYSDSPAVSARGLFYVRLLRYNDSLVGRLHNKAASSEPNYVFTLSHQEPKGH</sequence>
<dbReference type="InterPro" id="IPR033126">
    <property type="entry name" value="Glyco_hydro_9_Asp/Glu_AS"/>
</dbReference>
<evidence type="ECO:0000313" key="11">
    <source>
        <dbReference type="EMBL" id="EXB36894.1"/>
    </source>
</evidence>
<dbReference type="GO" id="GO:0008810">
    <property type="term" value="F:cellulase activity"/>
    <property type="evidence" value="ECO:0007669"/>
    <property type="project" value="UniProtKB-EC"/>
</dbReference>
<evidence type="ECO:0000256" key="1">
    <source>
        <dbReference type="ARBA" id="ARBA00000966"/>
    </source>
</evidence>
<proteinExistence type="inferred from homology"/>
<evidence type="ECO:0000256" key="7">
    <source>
        <dbReference type="ARBA" id="ARBA00023326"/>
    </source>
</evidence>
<protein>
    <recommendedName>
        <fullName evidence="9">Endoglucanase</fullName>
        <ecNumber evidence="9">3.2.1.4</ecNumber>
    </recommendedName>
</protein>
<keyword evidence="7 8" id="KW-0624">Polysaccharide degradation</keyword>
<reference evidence="12" key="1">
    <citation type="submission" date="2013-01" db="EMBL/GenBank/DDBJ databases">
        <title>Draft Genome Sequence of a Mulberry Tree, Morus notabilis C.K. Schneid.</title>
        <authorList>
            <person name="He N."/>
            <person name="Zhao S."/>
        </authorList>
    </citation>
    <scope>NUCLEOTIDE SEQUENCE</scope>
</reference>
<gene>
    <name evidence="11" type="ORF">L484_016499</name>
</gene>
<evidence type="ECO:0000259" key="10">
    <source>
        <dbReference type="Pfam" id="PF00759"/>
    </source>
</evidence>
<dbReference type="Proteomes" id="UP000030645">
    <property type="component" value="Unassembled WGS sequence"/>
</dbReference>
<keyword evidence="6 8" id="KW-0326">Glycosidase</keyword>
<evidence type="ECO:0000256" key="8">
    <source>
        <dbReference type="PROSITE-ProRule" id="PRU10060"/>
    </source>
</evidence>
<evidence type="ECO:0000256" key="3">
    <source>
        <dbReference type="ARBA" id="ARBA00022801"/>
    </source>
</evidence>
<keyword evidence="12" id="KW-1185">Reference proteome</keyword>
<evidence type="ECO:0000256" key="4">
    <source>
        <dbReference type="ARBA" id="ARBA00023001"/>
    </source>
</evidence>
<feature type="domain" description="Glycoside hydrolase family 9" evidence="10">
    <location>
        <begin position="25"/>
        <end position="122"/>
    </location>
</feature>
<keyword evidence="3 8" id="KW-0378">Hydrolase</keyword>